<keyword evidence="3 7" id="KW-0694">RNA-binding</keyword>
<evidence type="ECO:0000256" key="4">
    <source>
        <dbReference type="ARBA" id="ARBA00022980"/>
    </source>
</evidence>
<keyword evidence="2 7" id="KW-0699">rRNA-binding</keyword>
<dbReference type="Pfam" id="PF03948">
    <property type="entry name" value="Ribosomal_L9_C"/>
    <property type="match status" value="1"/>
</dbReference>
<sequence length="149" mass="16845">MKIILLQDVPGVGKKWEVKQEKGGYGRNYLLARNLAILATPNALKDAELKQKQEIQKRALHEDLFGKSLESLKDSVIVIERKANEKGHLFDGVDVKEIAGLLEEKLKGEISPDYIQLEKPIKEIGRHEITIQKGDSKASFMIEIKVKEN</sequence>
<dbReference type="GO" id="GO:0005840">
    <property type="term" value="C:ribosome"/>
    <property type="evidence" value="ECO:0007669"/>
    <property type="project" value="UniProtKB-KW"/>
</dbReference>
<dbReference type="SUPFAM" id="SSF55658">
    <property type="entry name" value="L9 N-domain-like"/>
    <property type="match status" value="1"/>
</dbReference>
<evidence type="ECO:0000256" key="2">
    <source>
        <dbReference type="ARBA" id="ARBA00022730"/>
    </source>
</evidence>
<dbReference type="InterPro" id="IPR020069">
    <property type="entry name" value="Ribosomal_bL9_C"/>
</dbReference>
<evidence type="ECO:0000259" key="8">
    <source>
        <dbReference type="Pfam" id="PF01281"/>
    </source>
</evidence>
<dbReference type="EMBL" id="PEVG01000002">
    <property type="protein sequence ID" value="PIU99832.1"/>
    <property type="molecule type" value="Genomic_DNA"/>
</dbReference>
<evidence type="ECO:0000313" key="11">
    <source>
        <dbReference type="Proteomes" id="UP000228561"/>
    </source>
</evidence>
<gene>
    <name evidence="7 10" type="primary">rplI</name>
    <name evidence="10" type="ORF">COS58_00250</name>
</gene>
<organism evidence="10 11">
    <name type="scientific">Candidatus Tagabacteria bacterium CG03_land_8_20_14_0_80_41_22</name>
    <dbReference type="NCBI Taxonomy" id="1975020"/>
    <lineage>
        <taxon>Bacteria</taxon>
        <taxon>Candidatus Tagaibacteriota</taxon>
    </lineage>
</organism>
<dbReference type="SUPFAM" id="SSF55653">
    <property type="entry name" value="Ribosomal protein L9 C-domain"/>
    <property type="match status" value="1"/>
</dbReference>
<comment type="caution">
    <text evidence="10">The sequence shown here is derived from an EMBL/GenBank/DDBJ whole genome shotgun (WGS) entry which is preliminary data.</text>
</comment>
<accession>A0A2M7B9Q5</accession>
<dbReference type="AlphaFoldDB" id="A0A2M7B9Q5"/>
<dbReference type="InterPro" id="IPR009027">
    <property type="entry name" value="Ribosomal_bL9/RNase_H1_N"/>
</dbReference>
<evidence type="ECO:0000256" key="6">
    <source>
        <dbReference type="ARBA" id="ARBA00035292"/>
    </source>
</evidence>
<dbReference type="InterPro" id="IPR000244">
    <property type="entry name" value="Ribosomal_bL9"/>
</dbReference>
<dbReference type="GO" id="GO:0006412">
    <property type="term" value="P:translation"/>
    <property type="evidence" value="ECO:0007669"/>
    <property type="project" value="UniProtKB-UniRule"/>
</dbReference>
<dbReference type="GO" id="GO:0003735">
    <property type="term" value="F:structural constituent of ribosome"/>
    <property type="evidence" value="ECO:0007669"/>
    <property type="project" value="InterPro"/>
</dbReference>
<keyword evidence="4 7" id="KW-0689">Ribosomal protein</keyword>
<dbReference type="Gene3D" id="3.10.430.100">
    <property type="entry name" value="Ribosomal protein L9, C-terminal domain"/>
    <property type="match status" value="1"/>
</dbReference>
<dbReference type="GO" id="GO:1990904">
    <property type="term" value="C:ribonucleoprotein complex"/>
    <property type="evidence" value="ECO:0007669"/>
    <property type="project" value="UniProtKB-KW"/>
</dbReference>
<evidence type="ECO:0000256" key="1">
    <source>
        <dbReference type="ARBA" id="ARBA00010605"/>
    </source>
</evidence>
<dbReference type="PANTHER" id="PTHR21368">
    <property type="entry name" value="50S RIBOSOMAL PROTEIN L9"/>
    <property type="match status" value="1"/>
</dbReference>
<dbReference type="HAMAP" id="MF_00503">
    <property type="entry name" value="Ribosomal_bL9"/>
    <property type="match status" value="1"/>
</dbReference>
<dbReference type="NCBIfam" id="TIGR00158">
    <property type="entry name" value="L9"/>
    <property type="match status" value="1"/>
</dbReference>
<evidence type="ECO:0000313" key="10">
    <source>
        <dbReference type="EMBL" id="PIU99832.1"/>
    </source>
</evidence>
<comment type="function">
    <text evidence="7">Binds to the 23S rRNA.</text>
</comment>
<dbReference type="InterPro" id="IPR036791">
    <property type="entry name" value="Ribosomal_bL9_C_sf"/>
</dbReference>
<evidence type="ECO:0000256" key="7">
    <source>
        <dbReference type="HAMAP-Rule" id="MF_00503"/>
    </source>
</evidence>
<feature type="domain" description="Ribosomal protein L9" evidence="8">
    <location>
        <begin position="1"/>
        <end position="46"/>
    </location>
</feature>
<dbReference type="InterPro" id="IPR020070">
    <property type="entry name" value="Ribosomal_bL9_N"/>
</dbReference>
<feature type="domain" description="Large ribosomal subunit protein bL9 C-terminal" evidence="9">
    <location>
        <begin position="70"/>
        <end position="133"/>
    </location>
</feature>
<dbReference type="Proteomes" id="UP000228561">
    <property type="component" value="Unassembled WGS sequence"/>
</dbReference>
<dbReference type="InterPro" id="IPR036935">
    <property type="entry name" value="Ribosomal_bL9_N_sf"/>
</dbReference>
<name>A0A2M7B9Q5_9BACT</name>
<protein>
    <recommendedName>
        <fullName evidence="6 7">Large ribosomal subunit protein bL9</fullName>
    </recommendedName>
</protein>
<proteinExistence type="inferred from homology"/>
<dbReference type="Pfam" id="PF01281">
    <property type="entry name" value="Ribosomal_L9_N"/>
    <property type="match status" value="1"/>
</dbReference>
<dbReference type="InterPro" id="IPR020594">
    <property type="entry name" value="Ribosomal_bL9_bac/chp"/>
</dbReference>
<keyword evidence="5 7" id="KW-0687">Ribonucleoprotein</keyword>
<evidence type="ECO:0000259" key="9">
    <source>
        <dbReference type="Pfam" id="PF03948"/>
    </source>
</evidence>
<evidence type="ECO:0000256" key="3">
    <source>
        <dbReference type="ARBA" id="ARBA00022884"/>
    </source>
</evidence>
<evidence type="ECO:0000256" key="5">
    <source>
        <dbReference type="ARBA" id="ARBA00023274"/>
    </source>
</evidence>
<dbReference type="Gene3D" id="3.40.5.10">
    <property type="entry name" value="Ribosomal protein L9, N-terminal domain"/>
    <property type="match status" value="1"/>
</dbReference>
<reference evidence="11" key="1">
    <citation type="submission" date="2017-09" db="EMBL/GenBank/DDBJ databases">
        <title>Depth-based differentiation of microbial function through sediment-hosted aquifers and enrichment of novel symbionts in the deep terrestrial subsurface.</title>
        <authorList>
            <person name="Probst A.J."/>
            <person name="Ladd B."/>
            <person name="Jarett J.K."/>
            <person name="Geller-Mcgrath D.E."/>
            <person name="Sieber C.M.K."/>
            <person name="Emerson J.B."/>
            <person name="Anantharaman K."/>
            <person name="Thomas B.C."/>
            <person name="Malmstrom R."/>
            <person name="Stieglmeier M."/>
            <person name="Klingl A."/>
            <person name="Woyke T."/>
            <person name="Ryan C.M."/>
            <person name="Banfield J.F."/>
        </authorList>
    </citation>
    <scope>NUCLEOTIDE SEQUENCE [LARGE SCALE GENOMIC DNA]</scope>
</reference>
<dbReference type="GO" id="GO:0019843">
    <property type="term" value="F:rRNA binding"/>
    <property type="evidence" value="ECO:0007669"/>
    <property type="project" value="UniProtKB-UniRule"/>
</dbReference>
<comment type="similarity">
    <text evidence="1 7">Belongs to the bacterial ribosomal protein bL9 family.</text>
</comment>